<proteinExistence type="predicted"/>
<reference evidence="1 2" key="1">
    <citation type="journal article" date="2012" name="J. Bacteriol.">
        <title>Draft Genome Sequence of the Volcano-Inhabiting Thermoacidophilic Methanotroph Methylacidiphilum fumariolicum Strain SolV.</title>
        <authorList>
            <person name="Khadem A.F."/>
            <person name="Wieczorek A.S."/>
            <person name="Pol A."/>
            <person name="Vuilleumier S."/>
            <person name="Harhangi H.R."/>
            <person name="Dunfield P.F."/>
            <person name="Kalyuzhnaya M.G."/>
            <person name="Murrell J.C."/>
            <person name="Francoijs K.-J."/>
            <person name="Stunnenberg H.G."/>
            <person name="Stein L.Y."/>
            <person name="DiSpirito A.A."/>
            <person name="Semrau J.D."/>
            <person name="Lajus A."/>
            <person name="Medigue C."/>
            <person name="Klotz M.G."/>
            <person name="Jetten M.S.M."/>
            <person name="Op den Camp H.J.M."/>
        </authorList>
    </citation>
    <scope>NUCLEOTIDE SEQUENCE [LARGE SCALE GENOMIC DNA]</scope>
    <source>
        <strain evidence="1 2">SolV</strain>
    </source>
</reference>
<organism evidence="1 2">
    <name type="scientific">Methylacidiphilum fumariolicum (strain SolV)</name>
    <dbReference type="NCBI Taxonomy" id="1156937"/>
    <lineage>
        <taxon>Bacteria</taxon>
        <taxon>Pseudomonadati</taxon>
        <taxon>Verrucomicrobiota</taxon>
        <taxon>Methylacidiphilae</taxon>
        <taxon>Methylacidiphilales</taxon>
        <taxon>Methylacidiphilaceae</taxon>
        <taxon>Methylacidiphilum (ex Ratnadevi et al. 2023)</taxon>
    </lineage>
</organism>
<accession>I0JYW0</accession>
<dbReference type="eggNOG" id="COG1538">
    <property type="taxonomic scope" value="Bacteria"/>
</dbReference>
<dbReference type="Gene3D" id="1.20.1600.10">
    <property type="entry name" value="Outer membrane efflux proteins (OEP)"/>
    <property type="match status" value="1"/>
</dbReference>
<dbReference type="AlphaFoldDB" id="I0JYW0"/>
<name>I0JYW0_METFB</name>
<dbReference type="EMBL" id="CAHT01000076">
    <property type="protein sequence ID" value="CCG92429.1"/>
    <property type="molecule type" value="Genomic_DNA"/>
</dbReference>
<dbReference type="InParanoid" id="I0JYW0"/>
<gene>
    <name evidence="1" type="ORF">MFUM_690078</name>
</gene>
<sequence length="55" mass="6207">MKKGSLIINNLRNFHQTSARQALLKAKIGYLEAKYNYNAALARLEYAVGGQLPRE</sequence>
<evidence type="ECO:0000313" key="2">
    <source>
        <dbReference type="Proteomes" id="UP000004837"/>
    </source>
</evidence>
<evidence type="ECO:0000313" key="1">
    <source>
        <dbReference type="EMBL" id="CCG92429.1"/>
    </source>
</evidence>
<dbReference type="Proteomes" id="UP000004837">
    <property type="component" value="Unassembled WGS sequence"/>
</dbReference>
<protein>
    <submittedName>
        <fullName evidence="1">Uncharacterized protein</fullName>
    </submittedName>
</protein>
<comment type="caution">
    <text evidence="1">The sequence shown here is derived from an EMBL/GenBank/DDBJ whole genome shotgun (WGS) entry which is preliminary data.</text>
</comment>
<dbReference type="SUPFAM" id="SSF56954">
    <property type="entry name" value="Outer membrane efflux proteins (OEP)"/>
    <property type="match status" value="1"/>
</dbReference>